<name>A0A974BPB4_XENLA</name>
<dbReference type="EMBL" id="KV476165">
    <property type="protein sequence ID" value="OCT55709.1"/>
    <property type="molecule type" value="Genomic_DNA"/>
</dbReference>
<reference evidence="1" key="1">
    <citation type="submission" date="2016-05" db="EMBL/GenBank/DDBJ databases">
        <title>WGS assembly of Xenopus laevis.</title>
        <authorList>
            <person name="Session A."/>
            <person name="Uno Y."/>
            <person name="Kwon T."/>
            <person name="Chapman J."/>
            <person name="Toyoda A."/>
            <person name="Takahashi S."/>
            <person name="Fukui A."/>
            <person name="Hikosaka A."/>
            <person name="Putnam N."/>
            <person name="Stites J."/>
            <person name="Van Heeringen S."/>
            <person name="Quigley I."/>
            <person name="Heinz S."/>
            <person name="Hellsten U."/>
            <person name="Lyons J."/>
            <person name="Suzuki A."/>
            <person name="Kondo M."/>
            <person name="Ogino H."/>
            <person name="Ochi H."/>
            <person name="Bogdanovic O."/>
            <person name="Lister R."/>
            <person name="Georgiou G."/>
            <person name="Paranjpe S."/>
            <person name="Van Kruijsbergen I."/>
            <person name="Mozaffari S."/>
            <person name="Shu S."/>
            <person name="Schmutz J."/>
            <person name="Jenkins J."/>
            <person name="Grimwood J."/>
            <person name="Carlson J."/>
            <person name="Mitros T."/>
            <person name="Simakov O."/>
            <person name="Heald R."/>
            <person name="Miller K."/>
            <person name="Haudenschild C."/>
            <person name="Kuroki Y."/>
            <person name="Tanaka T."/>
            <person name="Michiue T."/>
            <person name="Watanabe M."/>
            <person name="Kinoshita T."/>
            <person name="Ohta Y."/>
            <person name="Mawaribuchi S."/>
            <person name="Suzuki Y."/>
            <person name="Haramoto Y."/>
            <person name="Yamamoto T."/>
            <person name="Takagi C."/>
            <person name="Kitzman J."/>
            <person name="Shendure J."/>
            <person name="Nakayama T."/>
            <person name="Izutsu Y."/>
            <person name="Robert J."/>
            <person name="Dichmann D."/>
            <person name="Flajnik M."/>
            <person name="Houston D."/>
            <person name="Marcotte E."/>
            <person name="Wallingford J."/>
            <person name="Ito Y."/>
            <person name="Asashima M."/>
            <person name="Ueno N."/>
            <person name="Matsuda Y."/>
            <person name="Jan Veenstra G."/>
            <person name="Fujiyama A."/>
            <person name="Harland R."/>
            <person name="Taira M."/>
            <person name="Rokhsar D.S."/>
        </authorList>
    </citation>
    <scope>NUCLEOTIDE SEQUENCE</scope>
    <source>
        <strain evidence="1">J</strain>
        <tissue evidence="1">Blood</tissue>
    </source>
</reference>
<sequence length="174" mass="18378">MVELAVSPDTVLELVSPISEVTIESKELADNEPGVLVSGVDVTEDSVYEDTEFNSLLAKGLVVGAETELELVSPFSDVNNEGKELADNDEVGVLACGMVVAVSEESVDEETEVNSLSLAELAVVPDTVVELVSPVCEVTTEGKEKVEDDKSGLLVNGVYVTEDSVSEETEVNSL</sequence>
<evidence type="ECO:0000313" key="1">
    <source>
        <dbReference type="EMBL" id="OCT55709.1"/>
    </source>
</evidence>
<gene>
    <name evidence="1" type="ORF">XELAEV_18004723mg</name>
</gene>
<organism evidence="1">
    <name type="scientific">Xenopus laevis</name>
    <name type="common">African clawed frog</name>
    <dbReference type="NCBI Taxonomy" id="8355"/>
    <lineage>
        <taxon>Eukaryota</taxon>
        <taxon>Metazoa</taxon>
        <taxon>Chordata</taxon>
        <taxon>Craniata</taxon>
        <taxon>Vertebrata</taxon>
        <taxon>Euteleostomi</taxon>
        <taxon>Amphibia</taxon>
        <taxon>Batrachia</taxon>
        <taxon>Anura</taxon>
        <taxon>Pipoidea</taxon>
        <taxon>Pipidae</taxon>
        <taxon>Xenopodinae</taxon>
        <taxon>Xenopus</taxon>
        <taxon>Xenopus</taxon>
    </lineage>
</organism>
<protein>
    <submittedName>
        <fullName evidence="1">Uncharacterized protein</fullName>
    </submittedName>
</protein>
<dbReference type="AlphaFoldDB" id="A0A974BPB4"/>
<dbReference type="Proteomes" id="UP000694892">
    <property type="component" value="Unassembled WGS sequence"/>
</dbReference>
<accession>A0A974BPB4</accession>
<proteinExistence type="predicted"/>